<reference evidence="15 16" key="1">
    <citation type="submission" date="2018-08" db="EMBL/GenBank/DDBJ databases">
        <title>A genome reference for cultivated species of the human gut microbiota.</title>
        <authorList>
            <person name="Zou Y."/>
            <person name="Xue W."/>
            <person name="Luo G."/>
        </authorList>
    </citation>
    <scope>NUCLEOTIDE SEQUENCE [LARGE SCALE GENOMIC DNA]</scope>
    <source>
        <strain evidence="15 16">AF28-26</strain>
    </source>
</reference>
<feature type="active site" evidence="13">
    <location>
        <position position="67"/>
    </location>
</feature>
<keyword evidence="8 13" id="KW-0460">Magnesium</keyword>
<keyword evidence="4 13" id="KW-0479">Metal-binding</keyword>
<protein>
    <recommendedName>
        <fullName evidence="13 14">Crossover junction endodeoxyribonuclease RuvC</fullName>
        <ecNumber evidence="13 14">3.1.21.10</ecNumber>
    </recommendedName>
    <alternativeName>
        <fullName evidence="13">Holliday junction nuclease RuvC</fullName>
    </alternativeName>
    <alternativeName>
        <fullName evidence="13">Holliday junction resolvase RuvC</fullName>
    </alternativeName>
</protein>
<comment type="subunit">
    <text evidence="13">Homodimer which binds Holliday junction (HJ) DNA. The HJ becomes 2-fold symmetrical on binding to RuvC with unstacked arms; it has a different conformation from HJ DNA in complex with RuvA. In the full resolvosome a probable DNA-RuvA(4)-RuvB(12)-RuvC(2) complex forms which resolves the HJ.</text>
</comment>
<evidence type="ECO:0000313" key="16">
    <source>
        <dbReference type="Proteomes" id="UP000284751"/>
    </source>
</evidence>
<dbReference type="CDD" id="cd16962">
    <property type="entry name" value="RuvC"/>
    <property type="match status" value="1"/>
</dbReference>
<dbReference type="SUPFAM" id="SSF53098">
    <property type="entry name" value="Ribonuclease H-like"/>
    <property type="match status" value="1"/>
</dbReference>
<comment type="subcellular location">
    <subcellularLocation>
        <location evidence="13">Cytoplasm</location>
    </subcellularLocation>
</comment>
<dbReference type="HAMAP" id="MF_00034">
    <property type="entry name" value="RuvC"/>
    <property type="match status" value="1"/>
</dbReference>
<dbReference type="PROSITE" id="PS01321">
    <property type="entry name" value="RUVC"/>
    <property type="match status" value="1"/>
</dbReference>
<evidence type="ECO:0000256" key="1">
    <source>
        <dbReference type="ARBA" id="ARBA00009518"/>
    </source>
</evidence>
<accession>A0A412AVC2</accession>
<evidence type="ECO:0000256" key="5">
    <source>
        <dbReference type="ARBA" id="ARBA00022759"/>
    </source>
</evidence>
<evidence type="ECO:0000256" key="13">
    <source>
        <dbReference type="HAMAP-Rule" id="MF_00034"/>
    </source>
</evidence>
<evidence type="ECO:0000256" key="4">
    <source>
        <dbReference type="ARBA" id="ARBA00022723"/>
    </source>
</evidence>
<gene>
    <name evidence="13" type="primary">ruvC</name>
    <name evidence="15" type="ORF">DWY99_11155</name>
</gene>
<keyword evidence="10 13" id="KW-0233">DNA recombination</keyword>
<comment type="catalytic activity">
    <reaction evidence="12 13">
        <text>Endonucleolytic cleavage at a junction such as a reciprocal single-stranded crossover between two homologous DNA duplexes (Holliday junction).</text>
        <dbReference type="EC" id="3.1.21.10"/>
    </reaction>
</comment>
<dbReference type="GO" id="GO:0008821">
    <property type="term" value="F:crossover junction DNA endonuclease activity"/>
    <property type="evidence" value="ECO:0007669"/>
    <property type="project" value="UniProtKB-UniRule"/>
</dbReference>
<proteinExistence type="inferred from homology"/>
<dbReference type="PRINTS" id="PR00696">
    <property type="entry name" value="RSOLVASERUVC"/>
</dbReference>
<keyword evidence="5 13" id="KW-0255">Endonuclease</keyword>
<evidence type="ECO:0000256" key="14">
    <source>
        <dbReference type="NCBIfam" id="TIGR00228"/>
    </source>
</evidence>
<dbReference type="GO" id="GO:0048476">
    <property type="term" value="C:Holliday junction resolvase complex"/>
    <property type="evidence" value="ECO:0007669"/>
    <property type="project" value="UniProtKB-UniRule"/>
</dbReference>
<dbReference type="AlphaFoldDB" id="A0A412AVC2"/>
<comment type="function">
    <text evidence="13">The RuvA-RuvB-RuvC complex processes Holliday junction (HJ) DNA during genetic recombination and DNA repair. Endonuclease that resolves HJ intermediates. Cleaves cruciform DNA by making single-stranded nicks across the HJ at symmetrical positions within the homologous arms, yielding a 5'-phosphate and a 3'-hydroxyl group; requires a central core of homology in the junction. The consensus cleavage sequence is 5'-(A/T)TT(C/G)-3'. Cleavage occurs on the 3'-side of the TT dinucleotide at the point of strand exchange. HJ branch migration catalyzed by RuvA-RuvB allows RuvC to scan DNA until it finds its consensus sequence, where it cleaves and resolves the cruciform DNA.</text>
</comment>
<feature type="active site" evidence="13">
    <location>
        <position position="140"/>
    </location>
</feature>
<evidence type="ECO:0000256" key="7">
    <source>
        <dbReference type="ARBA" id="ARBA00022801"/>
    </source>
</evidence>
<dbReference type="NCBIfam" id="TIGR00228">
    <property type="entry name" value="ruvC"/>
    <property type="match status" value="1"/>
</dbReference>
<sequence>MIILGIDPGYAIVGYGALRFECGQYRAIGFGAITTEAGMDFSARLQYIYDNMMEMIRQCRPDAVAIEKLYFHTNQKTVIHVAEARGIILLAAQKSGVPIFEYTPLQVKTAVTGYGRAHKPQVMEMTTRLLKLKEVPKPDDTADALAVAICHAHASGSRFRYQMLQKKKEG</sequence>
<dbReference type="GO" id="GO:0006281">
    <property type="term" value="P:DNA repair"/>
    <property type="evidence" value="ECO:0007669"/>
    <property type="project" value="UniProtKB-UniRule"/>
</dbReference>
<keyword evidence="3 13" id="KW-0540">Nuclease</keyword>
<evidence type="ECO:0000256" key="2">
    <source>
        <dbReference type="ARBA" id="ARBA00022490"/>
    </source>
</evidence>
<dbReference type="FunFam" id="3.30.420.10:FF:000002">
    <property type="entry name" value="Crossover junction endodeoxyribonuclease RuvC"/>
    <property type="match status" value="1"/>
</dbReference>
<keyword evidence="9 13" id="KW-0238">DNA-binding</keyword>
<keyword evidence="2 13" id="KW-0963">Cytoplasm</keyword>
<name>A0A412AVC2_9FIRM</name>
<feature type="binding site" evidence="13">
    <location>
        <position position="140"/>
    </location>
    <ligand>
        <name>Mg(2+)</name>
        <dbReference type="ChEBI" id="CHEBI:18420"/>
        <label>1</label>
    </ligand>
</feature>
<comment type="cofactor">
    <cofactor evidence="13">
        <name>Mg(2+)</name>
        <dbReference type="ChEBI" id="CHEBI:18420"/>
    </cofactor>
    <text evidence="13">Binds 2 Mg(2+) ion per subunit.</text>
</comment>
<evidence type="ECO:0000256" key="8">
    <source>
        <dbReference type="ARBA" id="ARBA00022842"/>
    </source>
</evidence>
<evidence type="ECO:0000256" key="10">
    <source>
        <dbReference type="ARBA" id="ARBA00023172"/>
    </source>
</evidence>
<keyword evidence="7 13" id="KW-0378">Hydrolase</keyword>
<evidence type="ECO:0000256" key="3">
    <source>
        <dbReference type="ARBA" id="ARBA00022722"/>
    </source>
</evidence>
<dbReference type="InterPro" id="IPR020563">
    <property type="entry name" value="X-over_junc_endoDNase_Mg_BS"/>
</dbReference>
<dbReference type="EC" id="3.1.21.10" evidence="13 14"/>
<keyword evidence="6 13" id="KW-0227">DNA damage</keyword>
<comment type="similarity">
    <text evidence="1 13">Belongs to the RuvC family.</text>
</comment>
<dbReference type="Proteomes" id="UP000284751">
    <property type="component" value="Unassembled WGS sequence"/>
</dbReference>
<dbReference type="Gene3D" id="3.30.420.10">
    <property type="entry name" value="Ribonuclease H-like superfamily/Ribonuclease H"/>
    <property type="match status" value="1"/>
</dbReference>
<feature type="binding site" evidence="13">
    <location>
        <position position="67"/>
    </location>
    <ligand>
        <name>Mg(2+)</name>
        <dbReference type="ChEBI" id="CHEBI:18420"/>
        <label>2</label>
    </ligand>
</feature>
<evidence type="ECO:0000256" key="9">
    <source>
        <dbReference type="ARBA" id="ARBA00023125"/>
    </source>
</evidence>
<dbReference type="InterPro" id="IPR036397">
    <property type="entry name" value="RNaseH_sf"/>
</dbReference>
<evidence type="ECO:0000256" key="11">
    <source>
        <dbReference type="ARBA" id="ARBA00023204"/>
    </source>
</evidence>
<feature type="binding site" evidence="13">
    <location>
        <position position="7"/>
    </location>
    <ligand>
        <name>Mg(2+)</name>
        <dbReference type="ChEBI" id="CHEBI:18420"/>
        <label>1</label>
    </ligand>
</feature>
<dbReference type="EMBL" id="QRTC01000051">
    <property type="protein sequence ID" value="RGQ36800.1"/>
    <property type="molecule type" value="Genomic_DNA"/>
</dbReference>
<dbReference type="PANTHER" id="PTHR30194">
    <property type="entry name" value="CROSSOVER JUNCTION ENDODEOXYRIBONUCLEASE RUVC"/>
    <property type="match status" value="1"/>
</dbReference>
<dbReference type="GO" id="GO:0005737">
    <property type="term" value="C:cytoplasm"/>
    <property type="evidence" value="ECO:0007669"/>
    <property type="project" value="UniProtKB-SubCell"/>
</dbReference>
<evidence type="ECO:0000313" key="15">
    <source>
        <dbReference type="EMBL" id="RGQ36800.1"/>
    </source>
</evidence>
<dbReference type="PANTHER" id="PTHR30194:SF3">
    <property type="entry name" value="CROSSOVER JUNCTION ENDODEOXYRIBONUCLEASE RUVC"/>
    <property type="match status" value="1"/>
</dbReference>
<organism evidence="15 16">
    <name type="scientific">[Clostridium] leptum</name>
    <dbReference type="NCBI Taxonomy" id="1535"/>
    <lineage>
        <taxon>Bacteria</taxon>
        <taxon>Bacillati</taxon>
        <taxon>Bacillota</taxon>
        <taxon>Clostridia</taxon>
        <taxon>Eubacteriales</taxon>
        <taxon>Oscillospiraceae</taxon>
        <taxon>Oscillospiraceae incertae sedis</taxon>
    </lineage>
</organism>
<dbReference type="GO" id="GO:0000287">
    <property type="term" value="F:magnesium ion binding"/>
    <property type="evidence" value="ECO:0007669"/>
    <property type="project" value="UniProtKB-UniRule"/>
</dbReference>
<feature type="active site" evidence="13">
    <location>
        <position position="7"/>
    </location>
</feature>
<dbReference type="InterPro" id="IPR002176">
    <property type="entry name" value="X-over_junc_endoDNase_RuvC"/>
</dbReference>
<dbReference type="NCBIfam" id="NF000711">
    <property type="entry name" value="PRK00039.2-1"/>
    <property type="match status" value="1"/>
</dbReference>
<evidence type="ECO:0000256" key="6">
    <source>
        <dbReference type="ARBA" id="ARBA00022763"/>
    </source>
</evidence>
<comment type="caution">
    <text evidence="15">The sequence shown here is derived from an EMBL/GenBank/DDBJ whole genome shotgun (WGS) entry which is preliminary data.</text>
</comment>
<dbReference type="InterPro" id="IPR012337">
    <property type="entry name" value="RNaseH-like_sf"/>
</dbReference>
<dbReference type="GO" id="GO:0006310">
    <property type="term" value="P:DNA recombination"/>
    <property type="evidence" value="ECO:0007669"/>
    <property type="project" value="UniProtKB-UniRule"/>
</dbReference>
<dbReference type="GO" id="GO:0003677">
    <property type="term" value="F:DNA binding"/>
    <property type="evidence" value="ECO:0007669"/>
    <property type="project" value="UniProtKB-KW"/>
</dbReference>
<dbReference type="Pfam" id="PF02075">
    <property type="entry name" value="RuvC"/>
    <property type="match status" value="1"/>
</dbReference>
<evidence type="ECO:0000256" key="12">
    <source>
        <dbReference type="ARBA" id="ARBA00029354"/>
    </source>
</evidence>
<keyword evidence="11 13" id="KW-0234">DNA repair</keyword>